<dbReference type="Proteomes" id="UP000248886">
    <property type="component" value="Unassembled WGS sequence"/>
</dbReference>
<reference evidence="2 3" key="1">
    <citation type="submission" date="2018-06" db="EMBL/GenBank/DDBJ databases">
        <title>Draft sequence of Acidithiobacillus ferrooxidans CCM 4253.</title>
        <authorList>
            <person name="Moya-Beltran A."/>
            <person name="Castro M."/>
            <person name="Covarrubias P.C."/>
            <person name="Issotta F."/>
            <person name="Janiczek O."/>
            <person name="Mandl M."/>
            <person name="Kucera J."/>
            <person name="Quatrini R."/>
        </authorList>
    </citation>
    <scope>NUCLEOTIDE SEQUENCE [LARGE SCALE GENOMIC DNA]</scope>
    <source>
        <strain evidence="2 3">CCM 4253</strain>
    </source>
</reference>
<accession>A0A2W1K774</accession>
<evidence type="ECO:0000313" key="3">
    <source>
        <dbReference type="Proteomes" id="UP000248886"/>
    </source>
</evidence>
<dbReference type="EMBL" id="QKQP01000001">
    <property type="protein sequence ID" value="PZD82858.1"/>
    <property type="molecule type" value="Genomic_DNA"/>
</dbReference>
<evidence type="ECO:0000313" key="2">
    <source>
        <dbReference type="EMBL" id="PZD82858.1"/>
    </source>
</evidence>
<sequence>MGNTNQSFEWGFIPSPKGQSRSISYQGRDLLTADEVLRLRSPEKRGSDIVKACDMIISVAHAGCNIAGCNTLRLDQYGLNCRI</sequence>
<dbReference type="RefSeq" id="WP_054608931.1">
    <property type="nucleotide sequence ID" value="NZ_AP025160.1"/>
</dbReference>
<comment type="caution">
    <text evidence="2">The sequence shown here is derived from an EMBL/GenBank/DDBJ whole genome shotgun (WGS) entry which is preliminary data.</text>
</comment>
<gene>
    <name evidence="2" type="ORF">DN052_07660</name>
</gene>
<protein>
    <submittedName>
        <fullName evidence="2">Uncharacterized protein</fullName>
    </submittedName>
</protein>
<feature type="region of interest" description="Disordered" evidence="1">
    <location>
        <begin position="1"/>
        <end position="21"/>
    </location>
</feature>
<dbReference type="AlphaFoldDB" id="A0A2W1K774"/>
<evidence type="ECO:0000256" key="1">
    <source>
        <dbReference type="SAM" id="MobiDB-lite"/>
    </source>
</evidence>
<proteinExistence type="predicted"/>
<organism evidence="2 3">
    <name type="scientific">Acidithiobacillus ferrooxidans</name>
    <name type="common">Thiobacillus ferrooxidans</name>
    <dbReference type="NCBI Taxonomy" id="920"/>
    <lineage>
        <taxon>Bacteria</taxon>
        <taxon>Pseudomonadati</taxon>
        <taxon>Pseudomonadota</taxon>
        <taxon>Acidithiobacillia</taxon>
        <taxon>Acidithiobacillales</taxon>
        <taxon>Acidithiobacillaceae</taxon>
        <taxon>Acidithiobacillus</taxon>
    </lineage>
</organism>
<name>A0A2W1K774_ACIFR</name>